<dbReference type="RefSeq" id="WP_105942906.1">
    <property type="nucleotide sequence ID" value="NZ_CP027433.1"/>
</dbReference>
<reference evidence="2 3" key="1">
    <citation type="submission" date="2018-03" db="EMBL/GenBank/DDBJ databases">
        <title>Characteristics and genome of n-alkane degrading marine bacteria Gordonia iterans isolated from crude oil contaminated in Tae-an, South Korea.</title>
        <authorList>
            <person name="Lee S.-S."/>
            <person name="Kim H."/>
        </authorList>
    </citation>
    <scope>NUCLEOTIDE SEQUENCE [LARGE SCALE GENOMIC DNA]</scope>
    <source>
        <strain evidence="2 3">Co17</strain>
    </source>
</reference>
<proteinExistence type="predicted"/>
<dbReference type="InterPro" id="IPR011335">
    <property type="entry name" value="Restrct_endonuc-II-like"/>
</dbReference>
<dbReference type="Gene3D" id="3.40.960.10">
    <property type="entry name" value="VSR Endonuclease"/>
    <property type="match status" value="1"/>
</dbReference>
<accession>A0A2S0KHN2</accession>
<name>A0A2S0KHN2_9ACTN</name>
<dbReference type="Proteomes" id="UP000239814">
    <property type="component" value="Chromosome"/>
</dbReference>
<keyword evidence="3" id="KW-1185">Reference proteome</keyword>
<dbReference type="Pfam" id="PF04480">
    <property type="entry name" value="DUF559"/>
    <property type="match status" value="1"/>
</dbReference>
<dbReference type="OrthoDB" id="5243722at2"/>
<dbReference type="SUPFAM" id="SSF52980">
    <property type="entry name" value="Restriction endonuclease-like"/>
    <property type="match status" value="1"/>
</dbReference>
<evidence type="ECO:0000313" key="3">
    <source>
        <dbReference type="Proteomes" id="UP000239814"/>
    </source>
</evidence>
<dbReference type="InterPro" id="IPR007569">
    <property type="entry name" value="DUF559"/>
</dbReference>
<organism evidence="2 3">
    <name type="scientific">Gordonia iterans</name>
    <dbReference type="NCBI Taxonomy" id="1004901"/>
    <lineage>
        <taxon>Bacteria</taxon>
        <taxon>Bacillati</taxon>
        <taxon>Actinomycetota</taxon>
        <taxon>Actinomycetes</taxon>
        <taxon>Mycobacteriales</taxon>
        <taxon>Gordoniaceae</taxon>
        <taxon>Gordonia</taxon>
    </lineage>
</organism>
<evidence type="ECO:0000313" key="2">
    <source>
        <dbReference type="EMBL" id="AVM01195.1"/>
    </source>
</evidence>
<dbReference type="KEGG" id="git:C6V83_14000"/>
<dbReference type="AlphaFoldDB" id="A0A2S0KHN2"/>
<evidence type="ECO:0000259" key="1">
    <source>
        <dbReference type="Pfam" id="PF04480"/>
    </source>
</evidence>
<gene>
    <name evidence="2" type="ORF">C6V83_14000</name>
</gene>
<sequence length="297" mass="32893">MRDDARLARTIADNDGIITSAQARALGLTRGAIRGREQRQEWQRLVGGVYLCNTHDFTAAARLRAAVAVHRGVADRTAAAYWHGMIDDLPAVVTLSVARSTAAKANAPFDTSVVRRTFAAEDLEVVRGLEVTRRPLTVLMAAPLLDDPQAFLDRRLQLGEVTLESLQRAFERNSRRPGMTEIAPLLAAASTASEAESERAFAERLDDEQIGGWVQQFAFGRWLIDFAWPAEGIAVEIHGWAYHRDRRRFESDNAKAAALAAAGWLVIPFTWRQLADDPIGCIEKLVSALRIRRELLG</sequence>
<feature type="domain" description="DUF559" evidence="1">
    <location>
        <begin position="193"/>
        <end position="289"/>
    </location>
</feature>
<dbReference type="EMBL" id="CP027433">
    <property type="protein sequence ID" value="AVM01195.1"/>
    <property type="molecule type" value="Genomic_DNA"/>
</dbReference>
<protein>
    <recommendedName>
        <fullName evidence="1">DUF559 domain-containing protein</fullName>
    </recommendedName>
</protein>